<sequence length="67" mass="8100">MGKKKVYSLTTYFLKYELVNDKMFFGMDEFWRVYKLFNILFTQVLLAIFHQKGKEILCKKISGGFRF</sequence>
<accession>A0A1X1HP91</accession>
<reference evidence="2 3" key="1">
    <citation type="journal article" date="2016" name="Eur. J. Clin. Microbiol. Infect. Dis.">
        <title>Whole genome sequencing as a tool for phylogenetic analysis of clinical strains of Mitis group streptococci.</title>
        <authorList>
            <person name="Rasmussen L.H."/>
            <person name="Dargis R."/>
            <person name="Hojholt K."/>
            <person name="Christensen J.J."/>
            <person name="Skovgaard O."/>
            <person name="Justesen U.S."/>
            <person name="Rosenvinge F.S."/>
            <person name="Moser C."/>
            <person name="Lukjancenko O."/>
            <person name="Rasmussen S."/>
            <person name="Nielsen X.C."/>
        </authorList>
    </citation>
    <scope>NUCLEOTIDE SEQUENCE [LARGE SCALE GENOMIC DNA]</scope>
    <source>
        <strain evidence="2 3">OD_336064_07</strain>
    </source>
</reference>
<dbReference type="Proteomes" id="UP000193121">
    <property type="component" value="Unassembled WGS sequence"/>
</dbReference>
<name>A0A1X1HP91_STROR</name>
<comment type="caution">
    <text evidence="2">The sequence shown here is derived from an EMBL/GenBank/DDBJ whole genome shotgun (WGS) entry which is preliminary data.</text>
</comment>
<dbReference type="AlphaFoldDB" id="A0A1X1HP91"/>
<dbReference type="EMBL" id="NCUO01000009">
    <property type="protein sequence ID" value="ORO62619.1"/>
    <property type="molecule type" value="Genomic_DNA"/>
</dbReference>
<keyword evidence="1" id="KW-0812">Transmembrane</keyword>
<evidence type="ECO:0000256" key="1">
    <source>
        <dbReference type="SAM" id="Phobius"/>
    </source>
</evidence>
<proteinExistence type="predicted"/>
<evidence type="ECO:0000313" key="2">
    <source>
        <dbReference type="EMBL" id="ORO62619.1"/>
    </source>
</evidence>
<evidence type="ECO:0000313" key="3">
    <source>
        <dbReference type="Proteomes" id="UP000193121"/>
    </source>
</evidence>
<organism evidence="2 3">
    <name type="scientific">Streptococcus oralis subsp. oralis</name>
    <dbReference type="NCBI Taxonomy" id="1891914"/>
    <lineage>
        <taxon>Bacteria</taxon>
        <taxon>Bacillati</taxon>
        <taxon>Bacillota</taxon>
        <taxon>Bacilli</taxon>
        <taxon>Lactobacillales</taxon>
        <taxon>Streptococcaceae</taxon>
        <taxon>Streptococcus</taxon>
    </lineage>
</organism>
<keyword evidence="1" id="KW-0472">Membrane</keyword>
<protein>
    <submittedName>
        <fullName evidence="2">Polysaccharide biosynthesis protein</fullName>
    </submittedName>
</protein>
<keyword evidence="1" id="KW-1133">Transmembrane helix</keyword>
<feature type="transmembrane region" description="Helical" evidence="1">
    <location>
        <begin position="33"/>
        <end position="50"/>
    </location>
</feature>
<gene>
    <name evidence="2" type="ORF">B7717_01305</name>
</gene>